<dbReference type="PANTHER" id="PTHR43280">
    <property type="entry name" value="ARAC-FAMILY TRANSCRIPTIONAL REGULATOR"/>
    <property type="match status" value="1"/>
</dbReference>
<dbReference type="EMBL" id="BCMI01000002">
    <property type="protein sequence ID" value="GAX04957.1"/>
    <property type="molecule type" value="Genomic_DNA"/>
</dbReference>
<comment type="caution">
    <text evidence="5">The sequence shown here is derived from an EMBL/GenBank/DDBJ whole genome shotgun (WGS) entry which is preliminary data.</text>
</comment>
<dbReference type="GO" id="GO:0003700">
    <property type="term" value="F:DNA-binding transcription factor activity"/>
    <property type="evidence" value="ECO:0007669"/>
    <property type="project" value="InterPro"/>
</dbReference>
<organism evidence="5 6">
    <name type="scientific">Secundilactobacillus pentosiphilus</name>
    <dbReference type="NCBI Taxonomy" id="1714682"/>
    <lineage>
        <taxon>Bacteria</taxon>
        <taxon>Bacillati</taxon>
        <taxon>Bacillota</taxon>
        <taxon>Bacilli</taxon>
        <taxon>Lactobacillales</taxon>
        <taxon>Lactobacillaceae</taxon>
        <taxon>Secundilactobacillus</taxon>
    </lineage>
</organism>
<dbReference type="PROSITE" id="PS01124">
    <property type="entry name" value="HTH_ARAC_FAMILY_2"/>
    <property type="match status" value="1"/>
</dbReference>
<sequence>MGDSNKLSKIINYAILPEEYSIEEFDKILTSANETLALSQELNYTDAIMSYAVTKLVLQISNDYINSLHKLVAENPKAHMIKDWIKANLNSNLSVKDVAANFDFNYRYLSRLLKAETGFTVENYILFLKINIAKRLLLESNLPLKVISDRAYFNDEKYFLRLFKKKVGITPTSYRKNFMKEFLINGKTDKDN</sequence>
<keyword evidence="2" id="KW-0238">DNA-binding</keyword>
<gene>
    <name evidence="5" type="ORF">IWT25_00259</name>
</gene>
<evidence type="ECO:0000256" key="2">
    <source>
        <dbReference type="ARBA" id="ARBA00023125"/>
    </source>
</evidence>
<evidence type="ECO:0000313" key="5">
    <source>
        <dbReference type="EMBL" id="GAX04957.1"/>
    </source>
</evidence>
<dbReference type="SUPFAM" id="SSF46689">
    <property type="entry name" value="Homeodomain-like"/>
    <property type="match status" value="2"/>
</dbReference>
<evidence type="ECO:0000313" key="6">
    <source>
        <dbReference type="Proteomes" id="UP000198414"/>
    </source>
</evidence>
<dbReference type="Proteomes" id="UP000198414">
    <property type="component" value="Unassembled WGS sequence"/>
</dbReference>
<evidence type="ECO:0000256" key="3">
    <source>
        <dbReference type="ARBA" id="ARBA00023163"/>
    </source>
</evidence>
<dbReference type="OrthoDB" id="9799319at2"/>
<name>A0A1Z5IT58_9LACO</name>
<dbReference type="SMART" id="SM00342">
    <property type="entry name" value="HTH_ARAC"/>
    <property type="match status" value="1"/>
</dbReference>
<evidence type="ECO:0000256" key="1">
    <source>
        <dbReference type="ARBA" id="ARBA00023015"/>
    </source>
</evidence>
<dbReference type="Gene3D" id="1.10.10.60">
    <property type="entry name" value="Homeodomain-like"/>
    <property type="match status" value="2"/>
</dbReference>
<dbReference type="AlphaFoldDB" id="A0A1Z5IT58"/>
<dbReference type="Pfam" id="PF12833">
    <property type="entry name" value="HTH_18"/>
    <property type="match status" value="1"/>
</dbReference>
<proteinExistence type="predicted"/>
<dbReference type="GO" id="GO:0043565">
    <property type="term" value="F:sequence-specific DNA binding"/>
    <property type="evidence" value="ECO:0007669"/>
    <property type="project" value="InterPro"/>
</dbReference>
<reference evidence="5 6" key="1">
    <citation type="submission" date="2015-11" db="EMBL/GenBank/DDBJ databases">
        <title>Draft genome sequences of new species of the genus Lactobacillus isolated from orchardgrass silage.</title>
        <authorList>
            <person name="Tohno M."/>
            <person name="Tanizawa Y."/>
            <person name="Arita M."/>
        </authorList>
    </citation>
    <scope>NUCLEOTIDE SEQUENCE [LARGE SCALE GENOMIC DNA]</scope>
    <source>
        <strain evidence="5 6">IWT25</strain>
    </source>
</reference>
<protein>
    <submittedName>
        <fullName evidence="5">AraC family transcriptional regulator</fullName>
    </submittedName>
</protein>
<evidence type="ECO:0000259" key="4">
    <source>
        <dbReference type="PROSITE" id="PS01124"/>
    </source>
</evidence>
<dbReference type="InterPro" id="IPR009057">
    <property type="entry name" value="Homeodomain-like_sf"/>
</dbReference>
<dbReference type="InterPro" id="IPR018060">
    <property type="entry name" value="HTH_AraC"/>
</dbReference>
<dbReference type="RefSeq" id="WP_089120375.1">
    <property type="nucleotide sequence ID" value="NZ_BCMI01000002.1"/>
</dbReference>
<keyword evidence="3" id="KW-0804">Transcription</keyword>
<dbReference type="PANTHER" id="PTHR43280:SF34">
    <property type="entry name" value="ARAC-FAMILY TRANSCRIPTIONAL REGULATOR"/>
    <property type="match status" value="1"/>
</dbReference>
<keyword evidence="1" id="KW-0805">Transcription regulation</keyword>
<accession>A0A1Z5IT58</accession>
<feature type="domain" description="HTH araC/xylS-type" evidence="4">
    <location>
        <begin position="79"/>
        <end position="177"/>
    </location>
</feature>